<comment type="caution">
    <text evidence="2">The sequence shown here is derived from an EMBL/GenBank/DDBJ whole genome shotgun (WGS) entry which is preliminary data.</text>
</comment>
<keyword evidence="3" id="KW-1185">Reference proteome</keyword>
<sequence>MSNTSKTGQQEEGHADPSESNLSGKMDEEDTREGVESTSRVGRETSSRDPQTLGIAEDGKPLKTEGVSSPSKIANSSEGTPASREVMSTANTIDDQEESDGAVIKVERELEEGLPPVVESNAKLVASPRPHEEGEGFWQEGGGAEAGRRERRAGEVNEERNRGFGQSKLQREEREDVYNGSGANEMVNGERDELEGRVPILSQVQRNVEDPPDYKGDPTPSEGAKGTKISIEKKEEVSRMVSRNANAEWGVERANVISKRTVTDVTTLTITAGPRGGYVYPQEGSLSEGDGVSLPSQVASTSEGMKINTSSEKSALDTKAKGVERGKGEKEGDEYGH</sequence>
<organism evidence="2 3">
    <name type="scientific">Triparma columacea</name>
    <dbReference type="NCBI Taxonomy" id="722753"/>
    <lineage>
        <taxon>Eukaryota</taxon>
        <taxon>Sar</taxon>
        <taxon>Stramenopiles</taxon>
        <taxon>Ochrophyta</taxon>
        <taxon>Bolidophyceae</taxon>
        <taxon>Parmales</taxon>
        <taxon>Triparmaceae</taxon>
        <taxon>Triparma</taxon>
    </lineage>
</organism>
<feature type="region of interest" description="Disordered" evidence="1">
    <location>
        <begin position="271"/>
        <end position="337"/>
    </location>
</feature>
<proteinExistence type="predicted"/>
<name>A0A9W7GKG0_9STRA</name>
<evidence type="ECO:0000313" key="3">
    <source>
        <dbReference type="Proteomes" id="UP001165065"/>
    </source>
</evidence>
<evidence type="ECO:0000256" key="1">
    <source>
        <dbReference type="SAM" id="MobiDB-lite"/>
    </source>
</evidence>
<feature type="compositionally biased region" description="Basic and acidic residues" evidence="1">
    <location>
        <begin position="314"/>
        <end position="337"/>
    </location>
</feature>
<gene>
    <name evidence="2" type="ORF">TrCOL_g8438</name>
</gene>
<protein>
    <submittedName>
        <fullName evidence="2">Uncharacterized protein</fullName>
    </submittedName>
</protein>
<accession>A0A9W7GKG0</accession>
<dbReference type="EMBL" id="BRYA01000269">
    <property type="protein sequence ID" value="GMI45878.1"/>
    <property type="molecule type" value="Genomic_DNA"/>
</dbReference>
<dbReference type="AlphaFoldDB" id="A0A9W7GKG0"/>
<feature type="compositionally biased region" description="Basic and acidic residues" evidence="1">
    <location>
        <begin position="207"/>
        <end position="216"/>
    </location>
</feature>
<feature type="region of interest" description="Disordered" evidence="1">
    <location>
        <begin position="1"/>
        <end position="102"/>
    </location>
</feature>
<reference evidence="3" key="1">
    <citation type="journal article" date="2023" name="Commun. Biol.">
        <title>Genome analysis of Parmales, the sister group of diatoms, reveals the evolutionary specialization of diatoms from phago-mixotrophs to photoautotrophs.</title>
        <authorList>
            <person name="Ban H."/>
            <person name="Sato S."/>
            <person name="Yoshikawa S."/>
            <person name="Yamada K."/>
            <person name="Nakamura Y."/>
            <person name="Ichinomiya M."/>
            <person name="Sato N."/>
            <person name="Blanc-Mathieu R."/>
            <person name="Endo H."/>
            <person name="Kuwata A."/>
            <person name="Ogata H."/>
        </authorList>
    </citation>
    <scope>NUCLEOTIDE SEQUENCE [LARGE SCALE GENOMIC DNA]</scope>
</reference>
<dbReference type="Proteomes" id="UP001165065">
    <property type="component" value="Unassembled WGS sequence"/>
</dbReference>
<evidence type="ECO:0000313" key="2">
    <source>
        <dbReference type="EMBL" id="GMI45878.1"/>
    </source>
</evidence>
<feature type="compositionally biased region" description="Polar residues" evidence="1">
    <location>
        <begin position="66"/>
        <end position="93"/>
    </location>
</feature>
<feature type="compositionally biased region" description="Basic and acidic residues" evidence="1">
    <location>
        <begin position="146"/>
        <end position="162"/>
    </location>
</feature>
<feature type="region of interest" description="Disordered" evidence="1">
    <location>
        <begin position="114"/>
        <end position="239"/>
    </location>
</feature>
<feature type="compositionally biased region" description="Polar residues" evidence="1">
    <location>
        <begin position="294"/>
        <end position="313"/>
    </location>
</feature>